<dbReference type="PROSITE" id="PS51273">
    <property type="entry name" value="GATASE_TYPE_1"/>
    <property type="match status" value="1"/>
</dbReference>
<dbReference type="InterPro" id="IPR002474">
    <property type="entry name" value="CarbamoylP_synth_ssu_N"/>
</dbReference>
<organism evidence="15 16">
    <name type="scientific">Halomonas stenophila</name>
    <dbReference type="NCBI Taxonomy" id="795312"/>
    <lineage>
        <taxon>Bacteria</taxon>
        <taxon>Pseudomonadati</taxon>
        <taxon>Pseudomonadota</taxon>
        <taxon>Gammaproteobacteria</taxon>
        <taxon>Oceanospirillales</taxon>
        <taxon>Halomonadaceae</taxon>
        <taxon>Halomonas</taxon>
    </lineage>
</organism>
<evidence type="ECO:0000256" key="5">
    <source>
        <dbReference type="ARBA" id="ARBA00022598"/>
    </source>
</evidence>
<name>A0A7W5EYL9_9GAMM</name>
<feature type="active site" description="Nucleophile" evidence="13">
    <location>
        <position position="272"/>
    </location>
</feature>
<keyword evidence="6 13" id="KW-0028">Amino-acid biosynthesis</keyword>
<dbReference type="InterPro" id="IPR017926">
    <property type="entry name" value="GATASE"/>
</dbReference>
<protein>
    <recommendedName>
        <fullName evidence="13">Carbamoyl phosphate synthase small chain</fullName>
        <ecNumber evidence="13">6.3.5.5</ecNumber>
    </recommendedName>
    <alternativeName>
        <fullName evidence="13">Carbamoyl phosphate synthetase glutamine chain</fullName>
    </alternativeName>
</protein>
<dbReference type="CDD" id="cd01744">
    <property type="entry name" value="GATase1_CPSase"/>
    <property type="match status" value="1"/>
</dbReference>
<dbReference type="PANTHER" id="PTHR43418">
    <property type="entry name" value="MULTIFUNCTIONAL TRYPTOPHAN BIOSYNTHESIS PROTEIN-RELATED"/>
    <property type="match status" value="1"/>
</dbReference>
<proteinExistence type="inferred from homology"/>
<feature type="binding site" evidence="13">
    <location>
        <position position="276"/>
    </location>
    <ligand>
        <name>L-glutamine</name>
        <dbReference type="ChEBI" id="CHEBI:58359"/>
    </ligand>
</feature>
<dbReference type="PRINTS" id="PR00099">
    <property type="entry name" value="CPSGATASE"/>
</dbReference>
<dbReference type="FunFam" id="3.40.50.880:FF:000011">
    <property type="entry name" value="Carbamoyl-phosphate synthase small chain"/>
    <property type="match status" value="1"/>
</dbReference>
<feature type="domain" description="Carbamoyl-phosphate synthase small subunit N-terminal" evidence="14">
    <location>
        <begin position="3"/>
        <end position="133"/>
    </location>
</feature>
<dbReference type="PANTHER" id="PTHR43418:SF7">
    <property type="entry name" value="CARBAMOYL-PHOSPHATE SYNTHASE SMALL CHAIN"/>
    <property type="match status" value="1"/>
</dbReference>
<evidence type="ECO:0000256" key="4">
    <source>
        <dbReference type="ARBA" id="ARBA00022571"/>
    </source>
</evidence>
<dbReference type="SMART" id="SM01097">
    <property type="entry name" value="CPSase_sm_chain"/>
    <property type="match status" value="1"/>
</dbReference>
<dbReference type="Pfam" id="PF00988">
    <property type="entry name" value="CPSase_sm_chain"/>
    <property type="match status" value="1"/>
</dbReference>
<dbReference type="Gene3D" id="3.50.30.20">
    <property type="entry name" value="Carbamoyl-phosphate synthase small subunit, N-terminal domain"/>
    <property type="match status" value="1"/>
</dbReference>
<dbReference type="GO" id="GO:0006541">
    <property type="term" value="P:glutamine metabolic process"/>
    <property type="evidence" value="ECO:0007669"/>
    <property type="project" value="InterPro"/>
</dbReference>
<keyword evidence="10 13" id="KW-0665">Pyrimidine biosynthesis</keyword>
<comment type="catalytic activity">
    <reaction evidence="12 13">
        <text>L-glutamine + H2O = L-glutamate + NH4(+)</text>
        <dbReference type="Rhea" id="RHEA:15889"/>
        <dbReference type="ChEBI" id="CHEBI:15377"/>
        <dbReference type="ChEBI" id="CHEBI:28938"/>
        <dbReference type="ChEBI" id="CHEBI:29985"/>
        <dbReference type="ChEBI" id="CHEBI:58359"/>
    </reaction>
</comment>
<dbReference type="EMBL" id="JACHXR010000017">
    <property type="protein sequence ID" value="MBB3232925.1"/>
    <property type="molecule type" value="Genomic_DNA"/>
</dbReference>
<evidence type="ECO:0000256" key="7">
    <source>
        <dbReference type="ARBA" id="ARBA00022741"/>
    </source>
</evidence>
<dbReference type="Proteomes" id="UP000518892">
    <property type="component" value="Unassembled WGS sequence"/>
</dbReference>
<evidence type="ECO:0000259" key="14">
    <source>
        <dbReference type="SMART" id="SM01097"/>
    </source>
</evidence>
<feature type="binding site" evidence="13">
    <location>
        <position position="316"/>
    </location>
    <ligand>
        <name>L-glutamine</name>
        <dbReference type="ChEBI" id="CHEBI:58359"/>
    </ligand>
</feature>
<evidence type="ECO:0000256" key="2">
    <source>
        <dbReference type="ARBA" id="ARBA00005077"/>
    </source>
</evidence>
<dbReference type="FunFam" id="3.50.30.20:FF:000001">
    <property type="entry name" value="Carbamoyl-phosphate synthase small chain"/>
    <property type="match status" value="1"/>
</dbReference>
<dbReference type="Gene3D" id="3.40.50.880">
    <property type="match status" value="1"/>
</dbReference>
<evidence type="ECO:0000256" key="11">
    <source>
        <dbReference type="ARBA" id="ARBA00048816"/>
    </source>
</evidence>
<feature type="binding site" evidence="13">
    <location>
        <position position="273"/>
    </location>
    <ligand>
        <name>L-glutamine</name>
        <dbReference type="ChEBI" id="CHEBI:58359"/>
    </ligand>
</feature>
<comment type="similarity">
    <text evidence="3 13">Belongs to the CarA family.</text>
</comment>
<dbReference type="GO" id="GO:0006526">
    <property type="term" value="P:L-arginine biosynthetic process"/>
    <property type="evidence" value="ECO:0007669"/>
    <property type="project" value="UniProtKB-UniRule"/>
</dbReference>
<dbReference type="InterPro" id="IPR006274">
    <property type="entry name" value="CarbamoylP_synth_ssu"/>
</dbReference>
<comment type="function">
    <text evidence="13">Small subunit of the glutamine-dependent carbamoyl phosphate synthetase (CPSase). CPSase catalyzes the formation of carbamoyl phosphate from the ammonia moiety of glutamine, carbonate, and phosphate donated by ATP, constituting the first step of 2 biosynthetic pathways, one leading to arginine and/or urea and the other to pyrimidine nucleotides. The small subunit (glutamine amidotransferase) binds and cleaves glutamine to supply the large subunit with the substrate ammonia.</text>
</comment>
<evidence type="ECO:0000256" key="10">
    <source>
        <dbReference type="ARBA" id="ARBA00022975"/>
    </source>
</evidence>
<comment type="pathway">
    <text evidence="2 13">Amino-acid biosynthesis; L-arginine biosynthesis; carbamoyl phosphate from bicarbonate: step 1/1.</text>
</comment>
<dbReference type="InterPro" id="IPR029062">
    <property type="entry name" value="Class_I_gatase-like"/>
</dbReference>
<gene>
    <name evidence="13" type="primary">carA</name>
    <name evidence="15" type="ORF">FHR97_003803</name>
</gene>
<dbReference type="InterPro" id="IPR050472">
    <property type="entry name" value="Anth_synth/Amidotransfase"/>
</dbReference>
<comment type="pathway">
    <text evidence="1 13">Pyrimidine metabolism; UMP biosynthesis via de novo pathway; (S)-dihydroorotate from bicarbonate: step 1/3.</text>
</comment>
<evidence type="ECO:0000256" key="9">
    <source>
        <dbReference type="ARBA" id="ARBA00022962"/>
    </source>
</evidence>
<feature type="active site" evidence="13">
    <location>
        <position position="358"/>
    </location>
</feature>
<evidence type="ECO:0000313" key="15">
    <source>
        <dbReference type="EMBL" id="MBB3232925.1"/>
    </source>
</evidence>
<comment type="caution">
    <text evidence="15">The sequence shown here is derived from an EMBL/GenBank/DDBJ whole genome shotgun (WGS) entry which is preliminary data.</text>
</comment>
<evidence type="ECO:0000256" key="6">
    <source>
        <dbReference type="ARBA" id="ARBA00022605"/>
    </source>
</evidence>
<feature type="region of interest" description="CPSase" evidence="13">
    <location>
        <begin position="1"/>
        <end position="195"/>
    </location>
</feature>
<feature type="active site" evidence="13">
    <location>
        <position position="356"/>
    </location>
</feature>
<evidence type="ECO:0000256" key="12">
    <source>
        <dbReference type="ARBA" id="ARBA00049285"/>
    </source>
</evidence>
<dbReference type="GO" id="GO:0006207">
    <property type="term" value="P:'de novo' pyrimidine nucleobase biosynthetic process"/>
    <property type="evidence" value="ECO:0007669"/>
    <property type="project" value="InterPro"/>
</dbReference>
<dbReference type="Pfam" id="PF00117">
    <property type="entry name" value="GATase"/>
    <property type="match status" value="1"/>
</dbReference>
<evidence type="ECO:0000256" key="3">
    <source>
        <dbReference type="ARBA" id="ARBA00007800"/>
    </source>
</evidence>
<keyword evidence="7 13" id="KW-0547">Nucleotide-binding</keyword>
<evidence type="ECO:0000313" key="16">
    <source>
        <dbReference type="Proteomes" id="UP000518892"/>
    </source>
</evidence>
<evidence type="ECO:0000256" key="1">
    <source>
        <dbReference type="ARBA" id="ARBA00004812"/>
    </source>
</evidence>
<dbReference type="UniPathway" id="UPA00068">
    <property type="reaction ID" value="UER00171"/>
</dbReference>
<dbReference type="EC" id="6.3.5.5" evidence="13"/>
<reference evidence="15 16" key="1">
    <citation type="submission" date="2020-08" db="EMBL/GenBank/DDBJ databases">
        <title>Genomic Encyclopedia of Type Strains, Phase III (KMG-III): the genomes of soil and plant-associated and newly described type strains.</title>
        <authorList>
            <person name="Whitman W."/>
        </authorList>
    </citation>
    <scope>NUCLEOTIDE SEQUENCE [LARGE SCALE GENOMIC DNA]</scope>
    <source>
        <strain evidence="15 16">CECT 7744</strain>
    </source>
</reference>
<dbReference type="InterPro" id="IPR035686">
    <property type="entry name" value="CPSase_GATase1"/>
</dbReference>
<dbReference type="SUPFAM" id="SSF52021">
    <property type="entry name" value="Carbamoyl phosphate synthetase, small subunit N-terminal domain"/>
    <property type="match status" value="1"/>
</dbReference>
<comment type="catalytic activity">
    <reaction evidence="11 13">
        <text>hydrogencarbonate + L-glutamine + 2 ATP + H2O = carbamoyl phosphate + L-glutamate + 2 ADP + phosphate + 2 H(+)</text>
        <dbReference type="Rhea" id="RHEA:18633"/>
        <dbReference type="ChEBI" id="CHEBI:15377"/>
        <dbReference type="ChEBI" id="CHEBI:15378"/>
        <dbReference type="ChEBI" id="CHEBI:17544"/>
        <dbReference type="ChEBI" id="CHEBI:29985"/>
        <dbReference type="ChEBI" id="CHEBI:30616"/>
        <dbReference type="ChEBI" id="CHEBI:43474"/>
        <dbReference type="ChEBI" id="CHEBI:58228"/>
        <dbReference type="ChEBI" id="CHEBI:58359"/>
        <dbReference type="ChEBI" id="CHEBI:456216"/>
        <dbReference type="EC" id="6.3.5.5"/>
    </reaction>
</comment>
<evidence type="ECO:0000256" key="8">
    <source>
        <dbReference type="ARBA" id="ARBA00022840"/>
    </source>
</evidence>
<keyword evidence="8 13" id="KW-0067">ATP-binding</keyword>
<comment type="subunit">
    <text evidence="13">Composed of two chains; the small (or glutamine) chain promotes the hydrolysis of glutamine to ammonia, which is used by the large (or ammonia) chain to synthesize carbamoyl phosphate. Tetramer of heterodimers (alpha,beta)4.</text>
</comment>
<dbReference type="HAMAP" id="MF_01209">
    <property type="entry name" value="CPSase_S_chain"/>
    <property type="match status" value="1"/>
</dbReference>
<dbReference type="NCBIfam" id="TIGR01368">
    <property type="entry name" value="CPSaseIIsmall"/>
    <property type="match status" value="1"/>
</dbReference>
<dbReference type="InterPro" id="IPR036480">
    <property type="entry name" value="CarbP_synth_ssu_N_sf"/>
</dbReference>
<feature type="binding site" evidence="13">
    <location>
        <position position="47"/>
    </location>
    <ligand>
        <name>L-glutamine</name>
        <dbReference type="ChEBI" id="CHEBI:58359"/>
    </ligand>
</feature>
<accession>A0A7W5EYL9</accession>
<dbReference type="GO" id="GO:0044205">
    <property type="term" value="P:'de novo' UMP biosynthetic process"/>
    <property type="evidence" value="ECO:0007669"/>
    <property type="project" value="UniProtKB-UniRule"/>
</dbReference>
<feature type="binding site" evidence="13">
    <location>
        <position position="246"/>
    </location>
    <ligand>
        <name>L-glutamine</name>
        <dbReference type="ChEBI" id="CHEBI:58359"/>
    </ligand>
</feature>
<dbReference type="AlphaFoldDB" id="A0A7W5EYL9"/>
<dbReference type="PRINTS" id="PR00096">
    <property type="entry name" value="GATASE"/>
</dbReference>
<keyword evidence="5 13" id="KW-0436">Ligase</keyword>
<feature type="binding site" evidence="13">
    <location>
        <position position="314"/>
    </location>
    <ligand>
        <name>L-glutamine</name>
        <dbReference type="ChEBI" id="CHEBI:58359"/>
    </ligand>
</feature>
<dbReference type="GO" id="GO:0005524">
    <property type="term" value="F:ATP binding"/>
    <property type="evidence" value="ECO:0007669"/>
    <property type="project" value="UniProtKB-UniRule"/>
</dbReference>
<dbReference type="UniPathway" id="UPA00070">
    <property type="reaction ID" value="UER00115"/>
</dbReference>
<dbReference type="NCBIfam" id="NF009475">
    <property type="entry name" value="PRK12838.1"/>
    <property type="match status" value="1"/>
</dbReference>
<dbReference type="GO" id="GO:0004088">
    <property type="term" value="F:carbamoyl-phosphate synthase (glutamine-hydrolyzing) activity"/>
    <property type="evidence" value="ECO:0007669"/>
    <property type="project" value="UniProtKB-UniRule"/>
</dbReference>
<feature type="binding site" evidence="13">
    <location>
        <position position="244"/>
    </location>
    <ligand>
        <name>L-glutamine</name>
        <dbReference type="ChEBI" id="CHEBI:58359"/>
    </ligand>
</feature>
<keyword evidence="4 13" id="KW-0055">Arginine biosynthesis</keyword>
<dbReference type="RefSeq" id="WP_183385346.1">
    <property type="nucleotide sequence ID" value="NZ_JACHXR010000017.1"/>
</dbReference>
<evidence type="ECO:0000256" key="13">
    <source>
        <dbReference type="HAMAP-Rule" id="MF_01209"/>
    </source>
</evidence>
<dbReference type="SUPFAM" id="SSF52317">
    <property type="entry name" value="Class I glutamine amidotransferase-like"/>
    <property type="match status" value="1"/>
</dbReference>
<keyword evidence="16" id="KW-1185">Reference proteome</keyword>
<feature type="binding site" evidence="13">
    <location>
        <position position="317"/>
    </location>
    <ligand>
        <name>L-glutamine</name>
        <dbReference type="ChEBI" id="CHEBI:58359"/>
    </ligand>
</feature>
<keyword evidence="9 13" id="KW-0315">Glutamine amidotransferase</keyword>
<sequence length="381" mass="40719">MNRPAILALEDGSVFHGTAIGADGQTSGEVVFNTAMTGYQEILTDPSYTRQIVTLTYPHIGNTGVNAEDVESGAIAAAGLVIRDLPLLASNFRSEQSLSDYLAGQNVLGIADIDTRRLTRILRDKGAQNGAILAGAEAEGEDAVARALEAARAFPGLKGMDLAKVVSCQSPYAWSEGEWTLGQGYADAAEAERPYHVVAYDYGVKRNILRMLASRGCRLTVVPAQTPASEVMALNPDGIFLSNGPGDPEPCEYAIAAIRELLETGVPIFGICLGHQLLALASGASSVKMKFGHHGANHPVQDLDSGQVMITSQNHGFAAEESTLPETLRATHRSLFDGTLQGIERTDRPAFSFQGHPEASPGPRDVAPLFDRFISMMKERR</sequence>